<dbReference type="Proteomes" id="UP000199058">
    <property type="component" value="Unassembled WGS sequence"/>
</dbReference>
<dbReference type="Gene3D" id="3.30.565.10">
    <property type="entry name" value="Histidine kinase-like ATPase, C-terminal domain"/>
    <property type="match status" value="1"/>
</dbReference>
<keyword evidence="6 11" id="KW-0418">Kinase</keyword>
<dbReference type="InterPro" id="IPR036097">
    <property type="entry name" value="HisK_dim/P_sf"/>
</dbReference>
<dbReference type="SMART" id="SM00304">
    <property type="entry name" value="HAMP"/>
    <property type="match status" value="1"/>
</dbReference>
<evidence type="ECO:0000256" key="1">
    <source>
        <dbReference type="ARBA" id="ARBA00000085"/>
    </source>
</evidence>
<dbReference type="PANTHER" id="PTHR42878:SF15">
    <property type="entry name" value="BACTERIOPHYTOCHROME"/>
    <property type="match status" value="1"/>
</dbReference>
<evidence type="ECO:0000256" key="5">
    <source>
        <dbReference type="ARBA" id="ARBA00022679"/>
    </source>
</evidence>
<dbReference type="InterPro" id="IPR050351">
    <property type="entry name" value="BphY/WalK/GraS-like"/>
</dbReference>
<dbReference type="PRINTS" id="PR00344">
    <property type="entry name" value="BCTRLSENSOR"/>
</dbReference>
<dbReference type="EMBL" id="FOLH01000006">
    <property type="protein sequence ID" value="SFC44404.1"/>
    <property type="molecule type" value="Genomic_DNA"/>
</dbReference>
<gene>
    <name evidence="11" type="ORF">SAMN05660443_2653</name>
</gene>
<dbReference type="GO" id="GO:0030295">
    <property type="term" value="F:protein kinase activator activity"/>
    <property type="evidence" value="ECO:0007669"/>
    <property type="project" value="TreeGrafter"/>
</dbReference>
<evidence type="ECO:0000256" key="4">
    <source>
        <dbReference type="ARBA" id="ARBA00022553"/>
    </source>
</evidence>
<dbReference type="OrthoDB" id="9808408at2"/>
<keyword evidence="8" id="KW-1133">Transmembrane helix</keyword>
<proteinExistence type="predicted"/>
<evidence type="ECO:0000313" key="11">
    <source>
        <dbReference type="EMBL" id="SFC44404.1"/>
    </source>
</evidence>
<dbReference type="GO" id="GO:0005886">
    <property type="term" value="C:plasma membrane"/>
    <property type="evidence" value="ECO:0007669"/>
    <property type="project" value="UniProtKB-ARBA"/>
</dbReference>
<comment type="subcellular location">
    <subcellularLocation>
        <location evidence="2">Membrane</location>
    </subcellularLocation>
</comment>
<dbReference type="GO" id="GO:0007234">
    <property type="term" value="P:osmosensory signaling via phosphorelay pathway"/>
    <property type="evidence" value="ECO:0007669"/>
    <property type="project" value="TreeGrafter"/>
</dbReference>
<sequence length="526" mass="60108">MNNPRWYKGLGSKLAASFILGVLFVSLLLLYVERTLSHTIADTQMLLEEQLQPLALVNRLQAQLLVIREQEAELQRTSDHFALLGQVESLQEELAVFEIQLVDLLGLLANEDTLKEQQIRANWQRYTDKVEKMAEAAVMQDQEAIRNISVYQASSRFQALIHVFRQFSYERQALSEAIYRQLLDRKSKHFTLFLIAAVITLFILAAFLGTFILRLLRRVLELRDGAQKLAQEGQVQPLAVRGEDELAQLTLAFNQMQEKIKAREEALSQANENLELRVAERTQELRDSNAELEQFAYVTSHDLRQPLRMINSYLQMLERRLGDQLDDENRQMMDFASEGAQRLDQMLISLLEYSRVGRRGQPMQLLNSKQAVDEALSFLRPQINEEQAQIKLQESGWPELYASRDELTRLFQNLLCNAIKYHAKGQQPQVEVSVQPKGKQWLFLVKDQGIGIPVDQQDRLFKVFQRLQARSDYEGTGVGLAICKKIVERHGGRIWVESQGEDQGSCFCFTLPGTLPVGGLTGGQGC</sequence>
<feature type="coiled-coil region" evidence="7">
    <location>
        <begin position="246"/>
        <end position="291"/>
    </location>
</feature>
<evidence type="ECO:0000259" key="10">
    <source>
        <dbReference type="PROSITE" id="PS50885"/>
    </source>
</evidence>
<evidence type="ECO:0000313" key="12">
    <source>
        <dbReference type="Proteomes" id="UP000199058"/>
    </source>
</evidence>
<name>A0A1I1J781_9GAMM</name>
<dbReference type="SMART" id="SM00387">
    <property type="entry name" value="HATPase_c"/>
    <property type="match status" value="1"/>
</dbReference>
<evidence type="ECO:0000256" key="6">
    <source>
        <dbReference type="ARBA" id="ARBA00022777"/>
    </source>
</evidence>
<dbReference type="Gene3D" id="6.10.340.10">
    <property type="match status" value="1"/>
</dbReference>
<reference evidence="11 12" key="1">
    <citation type="submission" date="2016-10" db="EMBL/GenBank/DDBJ databases">
        <authorList>
            <person name="de Groot N.N."/>
        </authorList>
    </citation>
    <scope>NUCLEOTIDE SEQUENCE [LARGE SCALE GENOMIC DNA]</scope>
    <source>
        <strain evidence="11 12">DSM 18438</strain>
    </source>
</reference>
<evidence type="ECO:0000256" key="3">
    <source>
        <dbReference type="ARBA" id="ARBA00012438"/>
    </source>
</evidence>
<dbReference type="Pfam" id="PF00512">
    <property type="entry name" value="HisKA"/>
    <property type="match status" value="1"/>
</dbReference>
<dbReference type="Gene3D" id="1.10.287.130">
    <property type="match status" value="1"/>
</dbReference>
<feature type="transmembrane region" description="Helical" evidence="8">
    <location>
        <begin position="14"/>
        <end position="32"/>
    </location>
</feature>
<dbReference type="InterPro" id="IPR005467">
    <property type="entry name" value="His_kinase_dom"/>
</dbReference>
<dbReference type="Pfam" id="PF00672">
    <property type="entry name" value="HAMP"/>
    <property type="match status" value="1"/>
</dbReference>
<evidence type="ECO:0000259" key="9">
    <source>
        <dbReference type="PROSITE" id="PS50109"/>
    </source>
</evidence>
<dbReference type="PANTHER" id="PTHR42878">
    <property type="entry name" value="TWO-COMPONENT HISTIDINE KINASE"/>
    <property type="match status" value="1"/>
</dbReference>
<dbReference type="SUPFAM" id="SSF47384">
    <property type="entry name" value="Homodimeric domain of signal transducing histidine kinase"/>
    <property type="match status" value="1"/>
</dbReference>
<dbReference type="CDD" id="cd00082">
    <property type="entry name" value="HisKA"/>
    <property type="match status" value="1"/>
</dbReference>
<dbReference type="EC" id="2.7.13.3" evidence="3"/>
<dbReference type="GO" id="GO:0000155">
    <property type="term" value="F:phosphorelay sensor kinase activity"/>
    <property type="evidence" value="ECO:0007669"/>
    <property type="project" value="InterPro"/>
</dbReference>
<keyword evidence="4" id="KW-0597">Phosphoprotein</keyword>
<dbReference type="GO" id="GO:0000156">
    <property type="term" value="F:phosphorelay response regulator activity"/>
    <property type="evidence" value="ECO:0007669"/>
    <property type="project" value="TreeGrafter"/>
</dbReference>
<keyword evidence="8" id="KW-0472">Membrane</keyword>
<dbReference type="InterPro" id="IPR003594">
    <property type="entry name" value="HATPase_dom"/>
</dbReference>
<dbReference type="SMART" id="SM00388">
    <property type="entry name" value="HisKA"/>
    <property type="match status" value="1"/>
</dbReference>
<feature type="domain" description="HAMP" evidence="10">
    <location>
        <begin position="213"/>
        <end position="265"/>
    </location>
</feature>
<keyword evidence="8" id="KW-0812">Transmembrane</keyword>
<dbReference type="PROSITE" id="PS50885">
    <property type="entry name" value="HAMP"/>
    <property type="match status" value="1"/>
</dbReference>
<dbReference type="AlphaFoldDB" id="A0A1I1J781"/>
<dbReference type="CDD" id="cd06225">
    <property type="entry name" value="HAMP"/>
    <property type="match status" value="1"/>
</dbReference>
<keyword evidence="5" id="KW-0808">Transferase</keyword>
<dbReference type="FunFam" id="3.30.565.10:FF:000006">
    <property type="entry name" value="Sensor histidine kinase WalK"/>
    <property type="match status" value="1"/>
</dbReference>
<organism evidence="11 12">
    <name type="scientific">Marinospirillum celere</name>
    <dbReference type="NCBI Taxonomy" id="1122252"/>
    <lineage>
        <taxon>Bacteria</taxon>
        <taxon>Pseudomonadati</taxon>
        <taxon>Pseudomonadota</taxon>
        <taxon>Gammaproteobacteria</taxon>
        <taxon>Oceanospirillales</taxon>
        <taxon>Oceanospirillaceae</taxon>
        <taxon>Marinospirillum</taxon>
    </lineage>
</organism>
<dbReference type="InterPro" id="IPR003660">
    <property type="entry name" value="HAMP_dom"/>
</dbReference>
<dbReference type="RefSeq" id="WP_091964641.1">
    <property type="nucleotide sequence ID" value="NZ_FOLH01000006.1"/>
</dbReference>
<evidence type="ECO:0000256" key="7">
    <source>
        <dbReference type="SAM" id="Coils"/>
    </source>
</evidence>
<dbReference type="Pfam" id="PF02518">
    <property type="entry name" value="HATPase_c"/>
    <property type="match status" value="1"/>
</dbReference>
<dbReference type="InterPro" id="IPR003661">
    <property type="entry name" value="HisK_dim/P_dom"/>
</dbReference>
<evidence type="ECO:0000256" key="8">
    <source>
        <dbReference type="SAM" id="Phobius"/>
    </source>
</evidence>
<feature type="domain" description="Histidine kinase" evidence="9">
    <location>
        <begin position="298"/>
        <end position="515"/>
    </location>
</feature>
<protein>
    <recommendedName>
        <fullName evidence="3">histidine kinase</fullName>
        <ecNumber evidence="3">2.7.13.3</ecNumber>
    </recommendedName>
</protein>
<comment type="catalytic activity">
    <reaction evidence="1">
        <text>ATP + protein L-histidine = ADP + protein N-phospho-L-histidine.</text>
        <dbReference type="EC" id="2.7.13.3"/>
    </reaction>
</comment>
<dbReference type="STRING" id="1122252.SAMN05660443_2653"/>
<dbReference type="PROSITE" id="PS50109">
    <property type="entry name" value="HIS_KIN"/>
    <property type="match status" value="1"/>
</dbReference>
<evidence type="ECO:0000256" key="2">
    <source>
        <dbReference type="ARBA" id="ARBA00004370"/>
    </source>
</evidence>
<dbReference type="InterPro" id="IPR036890">
    <property type="entry name" value="HATPase_C_sf"/>
</dbReference>
<dbReference type="SUPFAM" id="SSF55874">
    <property type="entry name" value="ATPase domain of HSP90 chaperone/DNA topoisomerase II/histidine kinase"/>
    <property type="match status" value="1"/>
</dbReference>
<feature type="transmembrane region" description="Helical" evidence="8">
    <location>
        <begin position="190"/>
        <end position="213"/>
    </location>
</feature>
<keyword evidence="12" id="KW-1185">Reference proteome</keyword>
<dbReference type="InterPro" id="IPR004358">
    <property type="entry name" value="Sig_transdc_His_kin-like_C"/>
</dbReference>
<accession>A0A1I1J781</accession>
<keyword evidence="7" id="KW-0175">Coiled coil</keyword>